<evidence type="ECO:0000259" key="4">
    <source>
        <dbReference type="Pfam" id="PF16177"/>
    </source>
</evidence>
<dbReference type="Pfam" id="PF00501">
    <property type="entry name" value="AMP-binding"/>
    <property type="match status" value="1"/>
</dbReference>
<reference evidence="6" key="1">
    <citation type="submission" date="2016-10" db="EMBL/GenBank/DDBJ databases">
        <authorList>
            <person name="Varghese N."/>
            <person name="Submissions S."/>
        </authorList>
    </citation>
    <scope>NUCLEOTIDE SEQUENCE [LARGE SCALE GENOMIC DNA]</scope>
    <source>
        <strain evidence="6">NRRL B-51270</strain>
    </source>
</reference>
<dbReference type="InterPro" id="IPR032387">
    <property type="entry name" value="ACAS_N"/>
</dbReference>
<dbReference type="CDD" id="cd05967">
    <property type="entry name" value="PrpE"/>
    <property type="match status" value="1"/>
</dbReference>
<feature type="domain" description="AMP-binding enzyme C-terminal" evidence="3">
    <location>
        <begin position="510"/>
        <end position="589"/>
    </location>
</feature>
<protein>
    <submittedName>
        <fullName evidence="5">Propionyl-CoA synthetase</fullName>
    </submittedName>
</protein>
<dbReference type="InterPro" id="IPR025110">
    <property type="entry name" value="AMP-bd_C"/>
</dbReference>
<gene>
    <name evidence="5" type="ORF">SAMN05216421_1266</name>
</gene>
<dbReference type="InterPro" id="IPR000873">
    <property type="entry name" value="AMP-dep_synth/lig_dom"/>
</dbReference>
<dbReference type="PANTHER" id="PTHR43347:SF3">
    <property type="entry name" value="ACYL-COA SYNTHETASE SHORT-CHAIN FAMILY MEMBER 3, MITOCHONDRIAL"/>
    <property type="match status" value="1"/>
</dbReference>
<dbReference type="InterPro" id="IPR045851">
    <property type="entry name" value="AMP-bd_C_sf"/>
</dbReference>
<evidence type="ECO:0000313" key="5">
    <source>
        <dbReference type="EMBL" id="SDS29724.1"/>
    </source>
</evidence>
<name>A0A1H1R1Q5_9GAMM</name>
<organism evidence="5 6">
    <name type="scientific">Halopseudomonas xinjiangensis</name>
    <dbReference type="NCBI Taxonomy" id="487184"/>
    <lineage>
        <taxon>Bacteria</taxon>
        <taxon>Pseudomonadati</taxon>
        <taxon>Pseudomonadota</taxon>
        <taxon>Gammaproteobacteria</taxon>
        <taxon>Pseudomonadales</taxon>
        <taxon>Pseudomonadaceae</taxon>
        <taxon>Halopseudomonas</taxon>
    </lineage>
</organism>
<dbReference type="Gene3D" id="3.40.50.12780">
    <property type="entry name" value="N-terminal domain of ligase-like"/>
    <property type="match status" value="1"/>
</dbReference>
<dbReference type="PANTHER" id="PTHR43347">
    <property type="entry name" value="ACYL-COA SYNTHETASE"/>
    <property type="match status" value="1"/>
</dbReference>
<feature type="domain" description="Acetyl-coenzyme A synthetase N-terminal" evidence="4">
    <location>
        <begin position="5"/>
        <end position="57"/>
    </location>
</feature>
<dbReference type="FunFam" id="3.30.300.30:FF:000017">
    <property type="entry name" value="Acyl-CoA synthetase short-chain family member 3"/>
    <property type="match status" value="1"/>
</dbReference>
<sequence>MNRTYHDDYLQSCRQPGHFWADKASLIDWHTAPTQVLTQDDGQFRWFSDGLLNTSYLALDGHVAAGRGEQTAIIYDSPVTGIKRNISYAGLLEDVACCAGMLRGLGVRRGDRVIIYMPMVPEAVVAMLACARLGAVHCVVFGGFAAHELAVRIDDAGADVLVTASCGIEVDRTISYKPLVDAAMAKAEHAIRHCVVLQRPRCLAEMQNGRDVDWATAMAAAEPVDAVPVKATDPLYILYTSGTTGKPKGVVRDHGGHAVAMRFSMSAVYGVGPGDVFWAASDVGWVVGHSYIVYGPLLAGCTTVLYEGKPVRTPDAGSFWRVCAEHGVKTLFAAPTAFRAIRKEDPEAKLARNHDLSRLERIYLAGERLDPPTWKWLQEHFQRPVIDHWWQTETGWAIAANPAGYELQPVKPGSATWPMPGFEVAVLDDDGRMLEAGAQGNICLRLPMPPGCLTGIWGDSERFHDGYLARFAGYYQSGDAGYIDEEGYLFVMGRTDDIINVAGHRLSTGEMEEVLGAHPAVAECAVIGIPDELKGELPLGLVVLKDGVDRDAAKLNDELVLAVRQEIGAVACFRRALVVNRLPKTRSGKILRRIMRQMAAGESYTVPSTIDDPACLAELAIQLEALQLNVAS</sequence>
<accession>A0A1H1R1Q5</accession>
<dbReference type="RefSeq" id="WP_093392353.1">
    <property type="nucleotide sequence ID" value="NZ_LT629736.1"/>
</dbReference>
<dbReference type="STRING" id="487184.SAMN05216421_1266"/>
<keyword evidence="6" id="KW-1185">Reference proteome</keyword>
<comment type="similarity">
    <text evidence="1">Belongs to the ATP-dependent AMP-binding enzyme family.</text>
</comment>
<dbReference type="Gene3D" id="3.30.300.30">
    <property type="match status" value="1"/>
</dbReference>
<dbReference type="Pfam" id="PF16177">
    <property type="entry name" value="ACAS_N"/>
    <property type="match status" value="1"/>
</dbReference>
<dbReference type="Proteomes" id="UP000243207">
    <property type="component" value="Chromosome I"/>
</dbReference>
<evidence type="ECO:0000256" key="1">
    <source>
        <dbReference type="ARBA" id="ARBA00006432"/>
    </source>
</evidence>
<dbReference type="OrthoDB" id="9803968at2"/>
<proteinExistence type="inferred from homology"/>
<feature type="domain" description="AMP-dependent synthetase/ligase" evidence="2">
    <location>
        <begin position="63"/>
        <end position="447"/>
    </location>
</feature>
<dbReference type="AlphaFoldDB" id="A0A1H1R1Q5"/>
<dbReference type="InterPro" id="IPR020845">
    <property type="entry name" value="AMP-binding_CS"/>
</dbReference>
<evidence type="ECO:0000259" key="2">
    <source>
        <dbReference type="Pfam" id="PF00501"/>
    </source>
</evidence>
<dbReference type="PROSITE" id="PS00455">
    <property type="entry name" value="AMP_BINDING"/>
    <property type="match status" value="1"/>
</dbReference>
<evidence type="ECO:0000259" key="3">
    <source>
        <dbReference type="Pfam" id="PF13193"/>
    </source>
</evidence>
<dbReference type="Pfam" id="PF13193">
    <property type="entry name" value="AMP-binding_C"/>
    <property type="match status" value="1"/>
</dbReference>
<dbReference type="EMBL" id="LT629736">
    <property type="protein sequence ID" value="SDS29724.1"/>
    <property type="molecule type" value="Genomic_DNA"/>
</dbReference>
<dbReference type="GO" id="GO:0070013">
    <property type="term" value="C:intracellular organelle lumen"/>
    <property type="evidence" value="ECO:0007669"/>
    <property type="project" value="UniProtKB-ARBA"/>
</dbReference>
<dbReference type="FunFam" id="3.40.50.12780:FF:000011">
    <property type="entry name" value="Acetyl-coenzyme A synthetase 2-like, mitochondrial"/>
    <property type="match status" value="1"/>
</dbReference>
<dbReference type="GO" id="GO:0050218">
    <property type="term" value="F:propionate-CoA ligase activity"/>
    <property type="evidence" value="ECO:0007669"/>
    <property type="project" value="TreeGrafter"/>
</dbReference>
<dbReference type="SUPFAM" id="SSF56801">
    <property type="entry name" value="Acetyl-CoA synthetase-like"/>
    <property type="match status" value="1"/>
</dbReference>
<evidence type="ECO:0000313" key="6">
    <source>
        <dbReference type="Proteomes" id="UP000243207"/>
    </source>
</evidence>
<dbReference type="InterPro" id="IPR042099">
    <property type="entry name" value="ANL_N_sf"/>
</dbReference>